<evidence type="ECO:0000313" key="9">
    <source>
        <dbReference type="Proteomes" id="UP001497516"/>
    </source>
</evidence>
<evidence type="ECO:0000256" key="4">
    <source>
        <dbReference type="ARBA" id="ARBA00022723"/>
    </source>
</evidence>
<evidence type="ECO:0000256" key="2">
    <source>
        <dbReference type="ARBA" id="ARBA00010617"/>
    </source>
</evidence>
<keyword evidence="9" id="KW-1185">Reference proteome</keyword>
<keyword evidence="4" id="KW-0479">Metal-binding</keyword>
<reference evidence="8 9" key="1">
    <citation type="submission" date="2024-04" db="EMBL/GenBank/DDBJ databases">
        <authorList>
            <person name="Fracassetti M."/>
        </authorList>
    </citation>
    <scope>NUCLEOTIDE SEQUENCE [LARGE SCALE GENOMIC DNA]</scope>
</reference>
<organism evidence="8 9">
    <name type="scientific">Linum trigynum</name>
    <dbReference type="NCBI Taxonomy" id="586398"/>
    <lineage>
        <taxon>Eukaryota</taxon>
        <taxon>Viridiplantae</taxon>
        <taxon>Streptophyta</taxon>
        <taxon>Embryophyta</taxon>
        <taxon>Tracheophyta</taxon>
        <taxon>Spermatophyta</taxon>
        <taxon>Magnoliopsida</taxon>
        <taxon>eudicotyledons</taxon>
        <taxon>Gunneridae</taxon>
        <taxon>Pentapetalae</taxon>
        <taxon>rosids</taxon>
        <taxon>fabids</taxon>
        <taxon>Malpighiales</taxon>
        <taxon>Linaceae</taxon>
        <taxon>Linum</taxon>
    </lineage>
</organism>
<evidence type="ECO:0000256" key="1">
    <source>
        <dbReference type="ARBA" id="ARBA00001971"/>
    </source>
</evidence>
<keyword evidence="6" id="KW-0408">Iron</keyword>
<dbReference type="GO" id="GO:0016705">
    <property type="term" value="F:oxidoreductase activity, acting on paired donors, with incorporation or reduction of molecular oxygen"/>
    <property type="evidence" value="ECO:0007669"/>
    <property type="project" value="InterPro"/>
</dbReference>
<dbReference type="SUPFAM" id="SSF48264">
    <property type="entry name" value="Cytochrome P450"/>
    <property type="match status" value="1"/>
</dbReference>
<dbReference type="Gene3D" id="1.10.630.10">
    <property type="entry name" value="Cytochrome P450"/>
    <property type="match status" value="1"/>
</dbReference>
<evidence type="ECO:0008006" key="10">
    <source>
        <dbReference type="Google" id="ProtNLM"/>
    </source>
</evidence>
<comment type="cofactor">
    <cofactor evidence="1">
        <name>heme</name>
        <dbReference type="ChEBI" id="CHEBI:30413"/>
    </cofactor>
</comment>
<name>A0AAV2GW23_9ROSI</name>
<proteinExistence type="inferred from homology"/>
<accession>A0AAV2GW23</accession>
<evidence type="ECO:0000256" key="7">
    <source>
        <dbReference type="ARBA" id="ARBA00023033"/>
    </source>
</evidence>
<dbReference type="GO" id="GO:0004497">
    <property type="term" value="F:monooxygenase activity"/>
    <property type="evidence" value="ECO:0007669"/>
    <property type="project" value="UniProtKB-KW"/>
</dbReference>
<comment type="similarity">
    <text evidence="2">Belongs to the cytochrome P450 family.</text>
</comment>
<keyword evidence="3" id="KW-0349">Heme</keyword>
<keyword evidence="7" id="KW-0503">Monooxygenase</keyword>
<evidence type="ECO:0000256" key="3">
    <source>
        <dbReference type="ARBA" id="ARBA00022617"/>
    </source>
</evidence>
<gene>
    <name evidence="8" type="ORF">LTRI10_LOCUS53777</name>
</gene>
<dbReference type="GO" id="GO:0020037">
    <property type="term" value="F:heme binding"/>
    <property type="evidence" value="ECO:0007669"/>
    <property type="project" value="InterPro"/>
</dbReference>
<protein>
    <recommendedName>
        <fullName evidence="10">Cytochrome P450</fullName>
    </recommendedName>
</protein>
<dbReference type="GO" id="GO:0005506">
    <property type="term" value="F:iron ion binding"/>
    <property type="evidence" value="ECO:0007669"/>
    <property type="project" value="InterPro"/>
</dbReference>
<keyword evidence="5" id="KW-0560">Oxidoreductase</keyword>
<dbReference type="PANTHER" id="PTHR47955">
    <property type="entry name" value="CYTOCHROME P450 FAMILY 71 PROTEIN"/>
    <property type="match status" value="1"/>
</dbReference>
<evidence type="ECO:0000313" key="8">
    <source>
        <dbReference type="EMBL" id="CAL1414631.1"/>
    </source>
</evidence>
<dbReference type="PANTHER" id="PTHR47955:SF19">
    <property type="entry name" value="CYTOCHROME P450 71A9-LIKE ISOFORM X1"/>
    <property type="match status" value="1"/>
</dbReference>
<dbReference type="Proteomes" id="UP001497516">
    <property type="component" value="Chromosome 9"/>
</dbReference>
<dbReference type="EMBL" id="OZ034822">
    <property type="protein sequence ID" value="CAL1414631.1"/>
    <property type="molecule type" value="Genomic_DNA"/>
</dbReference>
<dbReference type="AlphaFoldDB" id="A0AAV2GW23"/>
<evidence type="ECO:0000256" key="5">
    <source>
        <dbReference type="ARBA" id="ARBA00023002"/>
    </source>
</evidence>
<dbReference type="InterPro" id="IPR036396">
    <property type="entry name" value="Cyt_P450_sf"/>
</dbReference>
<sequence length="135" mass="15273">MSLSNRVVSRATIGTKLGKEEESEFFLVMQEIMKAFGGFTLSDVFPSSRLLGLIGGTERRLKELHREVDVMLQRFIDDHVARRSAEKGDDEEEEAEDQDLVDVLLNYTREHGDKSNELSFPLTEVEIKAVISVSL</sequence>
<evidence type="ECO:0000256" key="6">
    <source>
        <dbReference type="ARBA" id="ARBA00023004"/>
    </source>
</evidence>